<dbReference type="OrthoDB" id="9777124at2"/>
<comment type="caution">
    <text evidence="10">The sequence shown here is derived from an EMBL/GenBank/DDBJ whole genome shotgun (WGS) entry which is preliminary data.</text>
</comment>
<dbReference type="GO" id="GO:0008654">
    <property type="term" value="P:phospholipid biosynthetic process"/>
    <property type="evidence" value="ECO:0007669"/>
    <property type="project" value="UniProtKB-KW"/>
</dbReference>
<keyword evidence="9" id="KW-1208">Phospholipid metabolism</keyword>
<evidence type="ECO:0000256" key="6">
    <source>
        <dbReference type="ARBA" id="ARBA00023098"/>
    </source>
</evidence>
<organism evidence="10 11">
    <name type="scientific">Dehalogenimonas etheniformans</name>
    <dbReference type="NCBI Taxonomy" id="1536648"/>
    <lineage>
        <taxon>Bacteria</taxon>
        <taxon>Bacillati</taxon>
        <taxon>Chloroflexota</taxon>
        <taxon>Dehalococcoidia</taxon>
        <taxon>Dehalococcoidales</taxon>
        <taxon>Dehalococcoidaceae</taxon>
        <taxon>Dehalogenimonas</taxon>
    </lineage>
</organism>
<keyword evidence="5" id="KW-1133">Transmembrane helix</keyword>
<keyword evidence="7" id="KW-0472">Membrane</keyword>
<dbReference type="GO" id="GO:0005886">
    <property type="term" value="C:plasma membrane"/>
    <property type="evidence" value="ECO:0007669"/>
    <property type="project" value="InterPro"/>
</dbReference>
<keyword evidence="3" id="KW-0808">Transferase</keyword>
<dbReference type="GO" id="GO:0043772">
    <property type="term" value="F:acyl-phosphate glycerol-3-phosphate acyltransferase activity"/>
    <property type="evidence" value="ECO:0007669"/>
    <property type="project" value="InterPro"/>
</dbReference>
<evidence type="ECO:0000256" key="2">
    <source>
        <dbReference type="ARBA" id="ARBA00022516"/>
    </source>
</evidence>
<accession>A0A2P5P5F3</accession>
<name>A0A2P5P5F3_9CHLR</name>
<evidence type="ECO:0000256" key="1">
    <source>
        <dbReference type="ARBA" id="ARBA00022475"/>
    </source>
</evidence>
<protein>
    <recommendedName>
        <fullName evidence="12">Glycerol-3-phosphate acyltransferase</fullName>
    </recommendedName>
</protein>
<evidence type="ECO:0000256" key="5">
    <source>
        <dbReference type="ARBA" id="ARBA00022989"/>
    </source>
</evidence>
<reference evidence="10 11" key="1">
    <citation type="journal article" date="2017" name="ISME J.">
        <title>Grape pomace compost harbors organohalide-respiring Dehalogenimonas species with novel reductive dehalogenase genes.</title>
        <authorList>
            <person name="Yang Y."/>
            <person name="Higgins S.A."/>
            <person name="Yan J."/>
            <person name="Simsir B."/>
            <person name="Chourey K."/>
            <person name="Iyer R."/>
            <person name="Hettich R.L."/>
            <person name="Baldwin B."/>
            <person name="Ogles D.M."/>
            <person name="Loffler F.E."/>
        </authorList>
    </citation>
    <scope>NUCLEOTIDE SEQUENCE [LARGE SCALE GENOMIC DNA]</scope>
    <source>
        <strain evidence="10 11">GP</strain>
    </source>
</reference>
<keyword evidence="2" id="KW-0444">Lipid biosynthesis</keyword>
<proteinExistence type="predicted"/>
<keyword evidence="6" id="KW-0443">Lipid metabolism</keyword>
<keyword evidence="11" id="KW-1185">Reference proteome</keyword>
<sequence length="206" mass="21979">MAKYHHIEPIGDLHHAIWKKAGPVWGLSASAIDVLKGIGTVWLARSLDFDISVVTLSALAATCGQMWPVFKKFDGEKGNTTGFGAAATLAFWPAIICLIPVFLAIISKVIKAAGLKSVPKEQRFRTGAGQSNALPLGVGAAFLVLPLAAYLLDEPMAVVAGFAALFVLVMVRRLTAGLSADLATDSPRDRIFWSRLLLDRPVVAES</sequence>
<keyword evidence="1" id="KW-1003">Cell membrane</keyword>
<dbReference type="Proteomes" id="UP000235653">
    <property type="component" value="Unassembled WGS sequence"/>
</dbReference>
<keyword evidence="4" id="KW-0812">Transmembrane</keyword>
<evidence type="ECO:0000256" key="9">
    <source>
        <dbReference type="ARBA" id="ARBA00023264"/>
    </source>
</evidence>
<evidence type="ECO:0000313" key="10">
    <source>
        <dbReference type="EMBL" id="PPD57525.1"/>
    </source>
</evidence>
<dbReference type="EMBL" id="JQAN02000012">
    <property type="protein sequence ID" value="PPD57525.1"/>
    <property type="molecule type" value="Genomic_DNA"/>
</dbReference>
<dbReference type="Pfam" id="PF02660">
    <property type="entry name" value="G3P_acyltransf"/>
    <property type="match status" value="1"/>
</dbReference>
<dbReference type="AlphaFoldDB" id="A0A2P5P5F3"/>
<evidence type="ECO:0000256" key="4">
    <source>
        <dbReference type="ARBA" id="ARBA00022692"/>
    </source>
</evidence>
<keyword evidence="8" id="KW-0594">Phospholipid biosynthesis</keyword>
<evidence type="ECO:0000313" key="11">
    <source>
        <dbReference type="Proteomes" id="UP000235653"/>
    </source>
</evidence>
<dbReference type="SMART" id="SM01207">
    <property type="entry name" value="G3P_acyltransf"/>
    <property type="match status" value="1"/>
</dbReference>
<evidence type="ECO:0000256" key="7">
    <source>
        <dbReference type="ARBA" id="ARBA00023136"/>
    </source>
</evidence>
<evidence type="ECO:0000256" key="8">
    <source>
        <dbReference type="ARBA" id="ARBA00023209"/>
    </source>
</evidence>
<evidence type="ECO:0008006" key="12">
    <source>
        <dbReference type="Google" id="ProtNLM"/>
    </source>
</evidence>
<evidence type="ECO:0000256" key="3">
    <source>
        <dbReference type="ARBA" id="ARBA00022679"/>
    </source>
</evidence>
<gene>
    <name evidence="10" type="ORF">JP09_009380</name>
</gene>
<dbReference type="PANTHER" id="PTHR30309">
    <property type="entry name" value="INNER MEMBRANE PROTEIN YGIH"/>
    <property type="match status" value="1"/>
</dbReference>
<dbReference type="PANTHER" id="PTHR30309:SF1">
    <property type="entry name" value="GLYCEROL-3-PHOSPHATE ACYLTRANSFERASE 1"/>
    <property type="match status" value="1"/>
</dbReference>
<dbReference type="InterPro" id="IPR003811">
    <property type="entry name" value="G3P_acylTferase_PlsY"/>
</dbReference>